<dbReference type="RefSeq" id="WP_213513948.1">
    <property type="nucleotide sequence ID" value="NZ_BOSE01000002.1"/>
</dbReference>
<keyword evidence="4 6" id="KW-1133">Transmembrane helix</keyword>
<comment type="caution">
    <text evidence="8">The sequence shown here is derived from an EMBL/GenBank/DDBJ whole genome shotgun (WGS) entry which is preliminary data.</text>
</comment>
<evidence type="ECO:0000256" key="4">
    <source>
        <dbReference type="ARBA" id="ARBA00022989"/>
    </source>
</evidence>
<dbReference type="GO" id="GO:0005886">
    <property type="term" value="C:plasma membrane"/>
    <property type="evidence" value="ECO:0007669"/>
    <property type="project" value="UniProtKB-SubCell"/>
</dbReference>
<keyword evidence="3 6" id="KW-0812">Transmembrane</keyword>
<dbReference type="GO" id="GO:0055085">
    <property type="term" value="P:transmembrane transport"/>
    <property type="evidence" value="ECO:0007669"/>
    <property type="project" value="UniProtKB-UniRule"/>
</dbReference>
<name>A0A919YP20_9BACL</name>
<dbReference type="InterPro" id="IPR003838">
    <property type="entry name" value="ABC3_permease_C"/>
</dbReference>
<dbReference type="PIRSF" id="PIRSF018968">
    <property type="entry name" value="ABC_permease_BceB"/>
    <property type="match status" value="1"/>
</dbReference>
<keyword evidence="9" id="KW-1185">Reference proteome</keyword>
<protein>
    <submittedName>
        <fullName evidence="8">ABC transporter permease</fullName>
    </submittedName>
</protein>
<dbReference type="Pfam" id="PF02687">
    <property type="entry name" value="FtsX"/>
    <property type="match status" value="1"/>
</dbReference>
<evidence type="ECO:0000256" key="5">
    <source>
        <dbReference type="ARBA" id="ARBA00023136"/>
    </source>
</evidence>
<keyword evidence="6" id="KW-0813">Transport</keyword>
<dbReference type="PANTHER" id="PTHR46795:SF1">
    <property type="entry name" value="ABC TRANSPORTER PERMEASE PROTEIN"/>
    <property type="match status" value="1"/>
</dbReference>
<gene>
    <name evidence="8" type="ORF">J40TS1_13030</name>
</gene>
<comment type="subcellular location">
    <subcellularLocation>
        <location evidence="1 6">Cell membrane</location>
        <topology evidence="1 6">Multi-pass membrane protein</topology>
    </subcellularLocation>
</comment>
<dbReference type="PANTHER" id="PTHR46795">
    <property type="entry name" value="ABC TRANSPORTER PERMEASE-RELATED-RELATED"/>
    <property type="match status" value="1"/>
</dbReference>
<feature type="transmembrane region" description="Helical" evidence="6">
    <location>
        <begin position="58"/>
        <end position="77"/>
    </location>
</feature>
<feature type="transmembrane region" description="Helical" evidence="6">
    <location>
        <begin position="525"/>
        <end position="547"/>
    </location>
</feature>
<dbReference type="AlphaFoldDB" id="A0A919YP20"/>
<comment type="similarity">
    <text evidence="6">Belongs to the ABC-4 integral membrane protein family.</text>
</comment>
<keyword evidence="5 6" id="KW-0472">Membrane</keyword>
<feature type="transmembrane region" description="Helical" evidence="6">
    <location>
        <begin position="576"/>
        <end position="600"/>
    </location>
</feature>
<feature type="domain" description="ABC3 transporter permease C-terminal" evidence="7">
    <location>
        <begin position="64"/>
        <end position="180"/>
    </location>
</feature>
<feature type="transmembrane region" description="Helical" evidence="6">
    <location>
        <begin position="148"/>
        <end position="173"/>
    </location>
</feature>
<feature type="transmembrane region" description="Helical" evidence="6">
    <location>
        <begin position="203"/>
        <end position="226"/>
    </location>
</feature>
<evidence type="ECO:0000256" key="3">
    <source>
        <dbReference type="ARBA" id="ARBA00022692"/>
    </source>
</evidence>
<accession>A0A919YP20</accession>
<feature type="transmembrane region" description="Helical" evidence="6">
    <location>
        <begin position="612"/>
        <end position="633"/>
    </location>
</feature>
<evidence type="ECO:0000313" key="9">
    <source>
        <dbReference type="Proteomes" id="UP000683139"/>
    </source>
</evidence>
<evidence type="ECO:0000256" key="1">
    <source>
        <dbReference type="ARBA" id="ARBA00004651"/>
    </source>
</evidence>
<dbReference type="InterPro" id="IPR052536">
    <property type="entry name" value="ABC-4_Integral_Memb_Prot"/>
</dbReference>
<feature type="transmembrane region" description="Helical" evidence="6">
    <location>
        <begin position="105"/>
        <end position="128"/>
    </location>
</feature>
<reference evidence="8" key="1">
    <citation type="submission" date="2021-03" db="EMBL/GenBank/DDBJ databases">
        <title>Antimicrobial resistance genes in bacteria isolated from Japanese honey, and their potential for conferring macrolide and lincosamide resistance in the American foulbrood pathogen Paenibacillus larvae.</title>
        <authorList>
            <person name="Okamoto M."/>
            <person name="Kumagai M."/>
            <person name="Kanamori H."/>
            <person name="Takamatsu D."/>
        </authorList>
    </citation>
    <scope>NUCLEOTIDE SEQUENCE</scope>
    <source>
        <strain evidence="8">J40TS1</strain>
    </source>
</reference>
<evidence type="ECO:0000313" key="8">
    <source>
        <dbReference type="EMBL" id="GIP15661.1"/>
    </source>
</evidence>
<organism evidence="8 9">
    <name type="scientific">Paenibacillus montaniterrae</name>
    <dbReference type="NCBI Taxonomy" id="429341"/>
    <lineage>
        <taxon>Bacteria</taxon>
        <taxon>Bacillati</taxon>
        <taxon>Bacillota</taxon>
        <taxon>Bacilli</taxon>
        <taxon>Bacillales</taxon>
        <taxon>Paenibacillaceae</taxon>
        <taxon>Paenibacillus</taxon>
    </lineage>
</organism>
<keyword evidence="2 6" id="KW-1003">Cell membrane</keyword>
<dbReference type="InterPro" id="IPR027022">
    <property type="entry name" value="ABC_permease_BceB-typ"/>
</dbReference>
<sequence>MTFRSLALKNIKENWRSYSAFFFSSLFSVAIFYIYYAFVVHPDVINGNLVAAGKVKLGLEYCLYLISIFSFIFILYSSGSFLKSRKKEFGLFSLFGMTRRQLRKLVFVENMLIGLLSTVAGIGIGILFSKLFLMGLGALLKVEEQIRFVVPLKAVSLTLIVFIGIFLVITLYITLRIGKGQIIELLQAHKQPKGELRFSKFKVIIGAISLLIGYALAATMTMMTFLLTSLPIIGFVVLGTYLLYTQLSVVILNFLKRRHKLYYKKSNMLIISQLGYKIRDNARVLFTITILSAVVMTAMGTIYVLQNMIKQQLLATPYSVAWIETADENVAQLDRAKLDELIAKHGLQISKEEQIAGLKLEQYNISYDQSNRSFGKGEQSTMIIPLSVYNENRIDGKELKLANDEAALVEIFMDNYKKRTGTVTGKVGNADVELKLVDVTVERFMNIIYDWNSMPIIVTDERYEQLLAQGDETSAFTLHGIEFSNWKSSVPMLKELRSSVSDETVGSIDYYRNIDYEEIMQSTSLTIFVGLFVCLLFFVAAGSLIYFKLFTERDEDVSMFKGLSRIGITFKEMRKVIVTQVAIIFFLPCLVGIMHALFAMLALNRLLNGSGWIYAFVVFGIYVAMQAIYFLIASRSYLHSIRKGAATAAM</sequence>
<feature type="transmembrane region" description="Helical" evidence="6">
    <location>
        <begin position="20"/>
        <end position="38"/>
    </location>
</feature>
<evidence type="ECO:0000256" key="6">
    <source>
        <dbReference type="PIRNR" id="PIRNR018968"/>
    </source>
</evidence>
<feature type="transmembrane region" description="Helical" evidence="6">
    <location>
        <begin position="232"/>
        <end position="255"/>
    </location>
</feature>
<dbReference type="EMBL" id="BOSE01000002">
    <property type="protein sequence ID" value="GIP15661.1"/>
    <property type="molecule type" value="Genomic_DNA"/>
</dbReference>
<dbReference type="Proteomes" id="UP000683139">
    <property type="component" value="Unassembled WGS sequence"/>
</dbReference>
<evidence type="ECO:0000256" key="2">
    <source>
        <dbReference type="ARBA" id="ARBA00022475"/>
    </source>
</evidence>
<proteinExistence type="inferred from homology"/>
<evidence type="ECO:0000259" key="7">
    <source>
        <dbReference type="Pfam" id="PF02687"/>
    </source>
</evidence>
<feature type="transmembrane region" description="Helical" evidence="6">
    <location>
        <begin position="284"/>
        <end position="305"/>
    </location>
</feature>